<dbReference type="InterPro" id="IPR058712">
    <property type="entry name" value="SRA_ScoMcrA"/>
</dbReference>
<accession>A0A6G4XET9</accession>
<organism evidence="2 3">
    <name type="scientific">Streptomyces mesophilus</name>
    <dbReference type="NCBI Taxonomy" id="1775132"/>
    <lineage>
        <taxon>Bacteria</taxon>
        <taxon>Bacillati</taxon>
        <taxon>Actinomycetota</taxon>
        <taxon>Actinomycetes</taxon>
        <taxon>Kitasatosporales</taxon>
        <taxon>Streptomycetaceae</taxon>
        <taxon>Streptomyces</taxon>
    </lineage>
</organism>
<dbReference type="Pfam" id="PF26348">
    <property type="entry name" value="SRA_ScoMcrA"/>
    <property type="match status" value="1"/>
</dbReference>
<gene>
    <name evidence="2" type="ORF">G6045_06005</name>
</gene>
<dbReference type="SUPFAM" id="SSF88697">
    <property type="entry name" value="PUA domain-like"/>
    <property type="match status" value="1"/>
</dbReference>
<dbReference type="Proteomes" id="UP000481109">
    <property type="component" value="Unassembled WGS sequence"/>
</dbReference>
<dbReference type="EMBL" id="JAAKZW010000011">
    <property type="protein sequence ID" value="NGO75234.1"/>
    <property type="molecule type" value="Genomic_DNA"/>
</dbReference>
<evidence type="ECO:0000313" key="3">
    <source>
        <dbReference type="Proteomes" id="UP000481109"/>
    </source>
</evidence>
<proteinExistence type="predicted"/>
<keyword evidence="3" id="KW-1185">Reference proteome</keyword>
<dbReference type="InterPro" id="IPR015947">
    <property type="entry name" value="PUA-like_sf"/>
</dbReference>
<protein>
    <recommendedName>
        <fullName evidence="1">ScoMcrA-like SRA domain-containing protein</fullName>
    </recommendedName>
</protein>
<reference evidence="2 3" key="1">
    <citation type="submission" date="2020-02" db="EMBL/GenBank/DDBJ databases">
        <title>Whole-genome analyses of novel actinobacteria.</title>
        <authorList>
            <person name="Sahin N."/>
            <person name="Tokatli A."/>
        </authorList>
    </citation>
    <scope>NUCLEOTIDE SEQUENCE [LARGE SCALE GENOMIC DNA]</scope>
    <source>
        <strain evidence="2 3">YC504</strain>
    </source>
</reference>
<comment type="caution">
    <text evidence="2">The sequence shown here is derived from an EMBL/GenBank/DDBJ whole genome shotgun (WGS) entry which is preliminary data.</text>
</comment>
<name>A0A6G4XET9_9ACTN</name>
<sequence>MPDGDAVTAWILTCNLDTFDLEAFRRDGQELQSWSVGRFRDELTAGDAFALWITGAGAGVVARGHLTGPPSQTLSADEAYWKKDPGTRWYVPLVIDEWLERPIPRSQIIDDPLFSNSSLRKQPFAANPHRLDAQQWDLITNALEHAGDEDPNWHLQPGDTIRRVDLHDRCGGSSQGGICPSGRTPNVLIFTDSRSGHQHGYYDEWSEDGTFHYTGEGQKGDQVFTKGNRAIRDHGLTGNRLRLFEGARGTVRYVGEVVLDPATPYSYGQAPPTGGGPLRQVIRFHMVPAGAKPQSPDVPVGTAYRPADESVQPAIARPGTPDPDLSGRNLKAHRRLQNELAAAAQARGLEILSPTAADPDFDLAWRSPAGDLTVCEVKSLTLSNEARQLRTGLGQILDYQDQLQARNKDVRAILWVERPPTDARWVGLCTRVGVTLSWPGDEGAVFA</sequence>
<dbReference type="AlphaFoldDB" id="A0A6G4XET9"/>
<evidence type="ECO:0000313" key="2">
    <source>
        <dbReference type="EMBL" id="NGO75234.1"/>
    </source>
</evidence>
<evidence type="ECO:0000259" key="1">
    <source>
        <dbReference type="Pfam" id="PF26348"/>
    </source>
</evidence>
<feature type="domain" description="ScoMcrA-like SRA" evidence="1">
    <location>
        <begin position="162"/>
        <end position="290"/>
    </location>
</feature>